<dbReference type="CDD" id="cd05399">
    <property type="entry name" value="NT_Rel-Spo_like"/>
    <property type="match status" value="1"/>
</dbReference>
<evidence type="ECO:0000313" key="3">
    <source>
        <dbReference type="Proteomes" id="UP000540412"/>
    </source>
</evidence>
<dbReference type="GO" id="GO:0015969">
    <property type="term" value="P:guanosine tetraphosphate metabolic process"/>
    <property type="evidence" value="ECO:0007669"/>
    <property type="project" value="InterPro"/>
</dbReference>
<sequence length="333" mass="38341">MPGGSAVDRWRSEYDSREPTYTKLKEEVEHEIRHSLKAITTHDIKVRVKTRASFLEKIERKRYEHPFEQMPDIVGARIVCLFLDDLKVVDDSLERCFDVIHKEDKTGAAPPDTFSYRSVHYECTIKETNSGTRYDTIKGLTFEVQARTILQDAWAVVEHTLAYKGGSSIPNELKRDFSALVGLFHVADKMFQQLRYSIERSELDAEHAVLYTKEMSNQSSTAVDEINRGTVKALLQQLYPDRGVTRDIAYSTFVEELTAAGFCSIAELRKVLERDSELIRSMEIKELREGPYGDDDGNMHARFADVGFARQILEQVSPAFQDYRREQRRTNKV</sequence>
<dbReference type="EMBL" id="JACHIT010000001">
    <property type="protein sequence ID" value="MBB5913595.1"/>
    <property type="molecule type" value="Genomic_DNA"/>
</dbReference>
<dbReference type="SMART" id="SM00954">
    <property type="entry name" value="RelA_SpoT"/>
    <property type="match status" value="1"/>
</dbReference>
<dbReference type="Proteomes" id="UP000540412">
    <property type="component" value="Unassembled WGS sequence"/>
</dbReference>
<dbReference type="AlphaFoldDB" id="A0A7W9PCM7"/>
<keyword evidence="2" id="KW-0808">Transferase</keyword>
<dbReference type="SUPFAM" id="SSF81301">
    <property type="entry name" value="Nucleotidyltransferase"/>
    <property type="match status" value="1"/>
</dbReference>
<proteinExistence type="predicted"/>
<dbReference type="GO" id="GO:0016740">
    <property type="term" value="F:transferase activity"/>
    <property type="evidence" value="ECO:0007669"/>
    <property type="project" value="UniProtKB-KW"/>
</dbReference>
<evidence type="ECO:0000313" key="2">
    <source>
        <dbReference type="EMBL" id="MBB5913595.1"/>
    </source>
</evidence>
<dbReference type="PANTHER" id="PTHR41773">
    <property type="entry name" value="GTP PYROPHOSPHATASE-RELATED"/>
    <property type="match status" value="1"/>
</dbReference>
<dbReference type="RefSeq" id="WP_083905076.1">
    <property type="nucleotide sequence ID" value="NZ_JACHIT010000001.1"/>
</dbReference>
<dbReference type="Pfam" id="PF04607">
    <property type="entry name" value="RelA_SpoT"/>
    <property type="match status" value="1"/>
</dbReference>
<comment type="caution">
    <text evidence="2">The sequence shown here is derived from an EMBL/GenBank/DDBJ whole genome shotgun (WGS) entry which is preliminary data.</text>
</comment>
<reference evidence="2 3" key="1">
    <citation type="submission" date="2020-08" db="EMBL/GenBank/DDBJ databases">
        <title>Sequencing the genomes of 1000 actinobacteria strains.</title>
        <authorList>
            <person name="Klenk H.-P."/>
        </authorList>
    </citation>
    <scope>NUCLEOTIDE SEQUENCE [LARGE SCALE GENOMIC DNA]</scope>
    <source>
        <strain evidence="2 3">DSM 43582</strain>
    </source>
</reference>
<keyword evidence="3" id="KW-1185">Reference proteome</keyword>
<dbReference type="InterPro" id="IPR007685">
    <property type="entry name" value="RelA_SpoT"/>
</dbReference>
<dbReference type="Gene3D" id="1.10.287.860">
    <property type="entry name" value="Nucleotidyltransferase"/>
    <property type="match status" value="1"/>
</dbReference>
<gene>
    <name evidence="2" type="ORF">BJY24_002462</name>
</gene>
<protein>
    <submittedName>
        <fullName evidence="2">PpGpp synthetase/RelA/SpoT-type nucleotidyltransferase</fullName>
    </submittedName>
</protein>
<accession>A0A7W9PCM7</accession>
<dbReference type="PANTHER" id="PTHR41773:SF1">
    <property type="entry name" value="RELA_SPOT DOMAIN-CONTAINING PROTEIN"/>
    <property type="match status" value="1"/>
</dbReference>
<feature type="domain" description="RelA/SpoT" evidence="1">
    <location>
        <begin position="46"/>
        <end position="169"/>
    </location>
</feature>
<dbReference type="InterPro" id="IPR043519">
    <property type="entry name" value="NT_sf"/>
</dbReference>
<name>A0A7W9PCM7_9NOCA</name>
<evidence type="ECO:0000259" key="1">
    <source>
        <dbReference type="SMART" id="SM00954"/>
    </source>
</evidence>
<dbReference type="Gene3D" id="3.30.460.10">
    <property type="entry name" value="Beta Polymerase, domain 2"/>
    <property type="match status" value="1"/>
</dbReference>
<organism evidence="2 3">
    <name type="scientific">Nocardia transvalensis</name>
    <dbReference type="NCBI Taxonomy" id="37333"/>
    <lineage>
        <taxon>Bacteria</taxon>
        <taxon>Bacillati</taxon>
        <taxon>Actinomycetota</taxon>
        <taxon>Actinomycetes</taxon>
        <taxon>Mycobacteriales</taxon>
        <taxon>Nocardiaceae</taxon>
        <taxon>Nocardia</taxon>
    </lineage>
</organism>